<dbReference type="eggNOG" id="KOG1078">
    <property type="taxonomic scope" value="Eukaryota"/>
</dbReference>
<evidence type="ECO:0000259" key="14">
    <source>
        <dbReference type="Pfam" id="PF01602"/>
    </source>
</evidence>
<dbReference type="OMA" id="RTIVECM"/>
<evidence type="ECO:0000259" key="15">
    <source>
        <dbReference type="Pfam" id="PF08752"/>
    </source>
</evidence>
<evidence type="ECO:0000256" key="11">
    <source>
        <dbReference type="ARBA" id="ARBA00023329"/>
    </source>
</evidence>
<comment type="function">
    <text evidence="12">The coatomer is a cytosolic protein complex that binds to dilysine motifs and reversibly associates with Golgi non-clathrin-coated vesicles, which further mediate biosynthetic protein transport from the ER, via the Golgi up to the trans Golgi network. Coatomer complex is required for budding from Golgi membranes, and is essential for the retrograde Golgi-to-ER transport of dilysine-tagged proteins.</text>
</comment>
<dbReference type="InterPro" id="IPR012295">
    <property type="entry name" value="TBP_dom_sf"/>
</dbReference>
<evidence type="ECO:0000256" key="12">
    <source>
        <dbReference type="PIRNR" id="PIRNR037093"/>
    </source>
</evidence>
<dbReference type="GO" id="GO:0005793">
    <property type="term" value="C:endoplasmic reticulum-Golgi intermediate compartment"/>
    <property type="evidence" value="ECO:0007669"/>
    <property type="project" value="TreeGrafter"/>
</dbReference>
<proteinExistence type="inferred from homology"/>
<keyword evidence="9 12" id="KW-0333">Golgi apparatus</keyword>
<dbReference type="InterPro" id="IPR002553">
    <property type="entry name" value="Clathrin/coatomer_adapt-like_N"/>
</dbReference>
<evidence type="ECO:0000313" key="17">
    <source>
        <dbReference type="EMBL" id="EEH59449.1"/>
    </source>
</evidence>
<dbReference type="SUPFAM" id="SSF48371">
    <property type="entry name" value="ARM repeat"/>
    <property type="match status" value="1"/>
</dbReference>
<feature type="domain" description="Clathrin/coatomer adaptor adaptin-like N-terminal" evidence="14">
    <location>
        <begin position="34"/>
        <end position="551"/>
    </location>
</feature>
<dbReference type="Gene3D" id="2.60.40.1480">
    <property type="entry name" value="Coatomer, gamma subunit, appendage domain"/>
    <property type="match status" value="1"/>
</dbReference>
<name>C1MKX6_MICPC</name>
<dbReference type="SUPFAM" id="SSF55711">
    <property type="entry name" value="Subdomain of clathrin and coatomer appendage domain"/>
    <property type="match status" value="1"/>
</dbReference>
<dbReference type="SUPFAM" id="SSF49348">
    <property type="entry name" value="Clathrin adaptor appendage domain"/>
    <property type="match status" value="1"/>
</dbReference>
<dbReference type="InterPro" id="IPR017106">
    <property type="entry name" value="Coatomer_gsu"/>
</dbReference>
<evidence type="ECO:0000256" key="8">
    <source>
        <dbReference type="ARBA" id="ARBA00022927"/>
    </source>
</evidence>
<keyword evidence="5 12" id="KW-0963">Cytoplasm</keyword>
<organism evidence="18">
    <name type="scientific">Micromonas pusilla (strain CCMP1545)</name>
    <name type="common">Picoplanktonic green alga</name>
    <dbReference type="NCBI Taxonomy" id="564608"/>
    <lineage>
        <taxon>Eukaryota</taxon>
        <taxon>Viridiplantae</taxon>
        <taxon>Chlorophyta</taxon>
        <taxon>Mamiellophyceae</taxon>
        <taxon>Mamiellales</taxon>
        <taxon>Mamiellaceae</taxon>
        <taxon>Micromonas</taxon>
    </lineage>
</organism>
<dbReference type="Pfam" id="PF01602">
    <property type="entry name" value="Adaptin_N"/>
    <property type="match status" value="1"/>
</dbReference>
<keyword evidence="6" id="KW-0677">Repeat</keyword>
<dbReference type="AlphaFoldDB" id="C1MKX6"/>
<dbReference type="GO" id="GO:0006886">
    <property type="term" value="P:intracellular protein transport"/>
    <property type="evidence" value="ECO:0007669"/>
    <property type="project" value="InterPro"/>
</dbReference>
<dbReference type="EMBL" id="GG663736">
    <property type="protein sequence ID" value="EEH59449.1"/>
    <property type="molecule type" value="Genomic_DNA"/>
</dbReference>
<dbReference type="FunFam" id="1.25.10.10:FF:000078">
    <property type="entry name" value="Coatomer subunit gamma"/>
    <property type="match status" value="1"/>
</dbReference>
<evidence type="ECO:0000256" key="1">
    <source>
        <dbReference type="ARBA" id="ARBA00004255"/>
    </source>
</evidence>
<feature type="region of interest" description="Disordered" evidence="13">
    <location>
        <begin position="1"/>
        <end position="22"/>
    </location>
</feature>
<keyword evidence="4 12" id="KW-0813">Transport</keyword>
<dbReference type="RefSeq" id="XP_003056073.1">
    <property type="nucleotide sequence ID" value="XM_003056027.1"/>
</dbReference>
<dbReference type="FunFam" id="1.25.10.10:FF:000071">
    <property type="entry name" value="Coatomer subunit gamma"/>
    <property type="match status" value="1"/>
</dbReference>
<comment type="similarity">
    <text evidence="2 12">Belongs to the COPG family.</text>
</comment>
<evidence type="ECO:0000256" key="6">
    <source>
        <dbReference type="ARBA" id="ARBA00022737"/>
    </source>
</evidence>
<keyword evidence="7 12" id="KW-0931">ER-Golgi transport</keyword>
<dbReference type="InterPro" id="IPR011989">
    <property type="entry name" value="ARM-like"/>
</dbReference>
<dbReference type="GeneID" id="9681740"/>
<dbReference type="FunFam" id="3.30.310.10:FF:000011">
    <property type="entry name" value="Coatomer subunit gamma"/>
    <property type="match status" value="1"/>
</dbReference>
<dbReference type="InterPro" id="IPR037067">
    <property type="entry name" value="Coatomer_gsu_app_sf"/>
</dbReference>
<evidence type="ECO:0000256" key="9">
    <source>
        <dbReference type="ARBA" id="ARBA00023034"/>
    </source>
</evidence>
<dbReference type="PANTHER" id="PTHR10261:SF0">
    <property type="entry name" value="COATOMER SUBUNIT GAMMA-2"/>
    <property type="match status" value="1"/>
</dbReference>
<comment type="subunit">
    <text evidence="3">Oligomeric complex that consists of at least the alpha, beta, beta', gamma, delta, epsilon and zeta subunits.</text>
</comment>
<dbReference type="OrthoDB" id="1074925at2759"/>
<dbReference type="GO" id="GO:0005783">
    <property type="term" value="C:endoplasmic reticulum"/>
    <property type="evidence" value="ECO:0007669"/>
    <property type="project" value="TreeGrafter"/>
</dbReference>
<protein>
    <recommendedName>
        <fullName evidence="12">Coatomer subunit gamma</fullName>
    </recommendedName>
</protein>
<evidence type="ECO:0000256" key="7">
    <source>
        <dbReference type="ARBA" id="ARBA00022892"/>
    </source>
</evidence>
<evidence type="ECO:0000313" key="18">
    <source>
        <dbReference type="Proteomes" id="UP000001876"/>
    </source>
</evidence>
<dbReference type="Pfam" id="PF08752">
    <property type="entry name" value="COP-gamma_platf"/>
    <property type="match status" value="1"/>
</dbReference>
<evidence type="ECO:0000259" key="16">
    <source>
        <dbReference type="Pfam" id="PF16381"/>
    </source>
</evidence>
<dbReference type="GO" id="GO:0006888">
    <property type="term" value="P:endoplasmic reticulum to Golgi vesicle-mediated transport"/>
    <property type="evidence" value="ECO:0007669"/>
    <property type="project" value="TreeGrafter"/>
</dbReference>
<keyword evidence="10 12" id="KW-0472">Membrane</keyword>
<evidence type="ECO:0000256" key="3">
    <source>
        <dbReference type="ARBA" id="ARBA00011775"/>
    </source>
</evidence>
<dbReference type="STRING" id="564608.C1MKX6"/>
<dbReference type="GO" id="GO:0009306">
    <property type="term" value="P:protein secretion"/>
    <property type="evidence" value="ECO:0007669"/>
    <property type="project" value="TreeGrafter"/>
</dbReference>
<evidence type="ECO:0000256" key="5">
    <source>
        <dbReference type="ARBA" id="ARBA00022490"/>
    </source>
</evidence>
<gene>
    <name evidence="17" type="primary">COPG</name>
    <name evidence="17" type="ORF">MICPUCDRAFT_25003</name>
</gene>
<dbReference type="InterPro" id="IPR009028">
    <property type="entry name" value="Coatomer/calthrin_app_sub_C"/>
</dbReference>
<feature type="domain" description="Coatomer gamma subunit appendage Ig-like subdomain" evidence="15">
    <location>
        <begin position="628"/>
        <end position="774"/>
    </location>
</feature>
<evidence type="ECO:0000256" key="4">
    <source>
        <dbReference type="ARBA" id="ARBA00022448"/>
    </source>
</evidence>
<dbReference type="PIRSF" id="PIRSF037093">
    <property type="entry name" value="Coatomer_gamma_subunit"/>
    <property type="match status" value="1"/>
</dbReference>
<reference evidence="17 18" key="1">
    <citation type="journal article" date="2009" name="Science">
        <title>Green evolution and dynamic adaptations revealed by genomes of the marine picoeukaryotes Micromonas.</title>
        <authorList>
            <person name="Worden A.Z."/>
            <person name="Lee J.H."/>
            <person name="Mock T."/>
            <person name="Rouze P."/>
            <person name="Simmons M.P."/>
            <person name="Aerts A.L."/>
            <person name="Allen A.E."/>
            <person name="Cuvelier M.L."/>
            <person name="Derelle E."/>
            <person name="Everett M.V."/>
            <person name="Foulon E."/>
            <person name="Grimwood J."/>
            <person name="Gundlach H."/>
            <person name="Henrissat B."/>
            <person name="Napoli C."/>
            <person name="McDonald S.M."/>
            <person name="Parker M.S."/>
            <person name="Rombauts S."/>
            <person name="Salamov A."/>
            <person name="Von Dassow P."/>
            <person name="Badger J.H."/>
            <person name="Coutinho P.M."/>
            <person name="Demir E."/>
            <person name="Dubchak I."/>
            <person name="Gentemann C."/>
            <person name="Eikrem W."/>
            <person name="Gready J.E."/>
            <person name="John U."/>
            <person name="Lanier W."/>
            <person name="Lindquist E.A."/>
            <person name="Lucas S."/>
            <person name="Mayer K.F."/>
            <person name="Moreau H."/>
            <person name="Not F."/>
            <person name="Otillar R."/>
            <person name="Panaud O."/>
            <person name="Pangilinan J."/>
            <person name="Paulsen I."/>
            <person name="Piegu B."/>
            <person name="Poliakov A."/>
            <person name="Robbens S."/>
            <person name="Schmutz J."/>
            <person name="Toulza E."/>
            <person name="Wyss T."/>
            <person name="Zelensky A."/>
            <person name="Zhou K."/>
            <person name="Armbrust E.V."/>
            <person name="Bhattacharya D."/>
            <person name="Goodenough U.W."/>
            <person name="Van de Peer Y."/>
            <person name="Grigoriev I.V."/>
        </authorList>
    </citation>
    <scope>NUCLEOTIDE SEQUENCE [LARGE SCALE GENOMIC DNA]</scope>
    <source>
        <strain evidence="17 18">CCMP1545</strain>
    </source>
</reference>
<evidence type="ECO:0000256" key="2">
    <source>
        <dbReference type="ARBA" id="ARBA00010720"/>
    </source>
</evidence>
<dbReference type="InterPro" id="IPR013041">
    <property type="entry name" value="Clathrin_app_Ig-like_sf"/>
</dbReference>
<dbReference type="GO" id="GO:0005198">
    <property type="term" value="F:structural molecule activity"/>
    <property type="evidence" value="ECO:0007669"/>
    <property type="project" value="InterPro"/>
</dbReference>
<sequence length="893" mass="99193">MVETAHSLMPENGKKRDEDSEDGLELSPFWGIEKGAVLQEARCFNDSQLDTRRCQQVITKLLYLCNQGDSFTKTEATEVFFAVTKLFQSKDTNLRRMVYLIIKEICPTADEVIIVTSSLMKDMNSKIDLYRSNAIRALCNITDAGLLGQIERYLKQAVVDRNAVVASAALVSGTHLLKVNCEIVRRWSNEVQEAVNSKGPFVQFHALALLHQIRQNDRLAVSKLVTQMTRSTIRSQLAHCLVIRYVFQVIKEGSSCSGENRGERPFYSFLESCLRHKSEIVMFEAARVITELTDVTIQELQPAVSVLQLFLSSSKPTLRFASIRALKKVALSQPSSVTCCNMDMEGLISDHNRSIATLAITTLLKTGNESSVERLLKQIATFMADIQDDFKIVVVEAIQSLCLKFPQKHRVLMNFLSSHLREEGGFDYKNSIIQSILCLIKEIPEAKDSGLSHLSEFIEDCEFTYLSSQILHLLGEEGPTASDPSKYIRYIYNRVILENATIRASAVCALAKFGLLCPVLLPRTLLLIRRCLYDNDDEVRDRATFFVAAMQDRTFGADGLESHLKYHLCALESSLSEYVSGSTSSSFDISAVKCAPRENIADPDGVLDLEGNSHPNLDDGFDRELQDAERSVASIVQFSHFGPIFKSCIAVELTEAETEYKVTCIKHVFKLHVVFQFKCTNTIKEQVLENVSVAMELLDGAGCFEECASIPLESMPLGKSGSTYVAFSRVEGKRFSAKFACTLKFTSKEVDPISDIPEECGYEDEYTIEDVELSLLDFMCMTPLSNFRKAWDALPIETETANEYSLGKRESLGEAVETVTKVLGLQPCEGTGAVPPNARSHTALLSGTYVGDVALLVRLNLGIDVSNEVALKLTARAEDASVSEVAQLIVSEA</sequence>
<keyword evidence="18" id="KW-1185">Reference proteome</keyword>
<dbReference type="GO" id="GO:0030126">
    <property type="term" value="C:COPI vesicle coat"/>
    <property type="evidence" value="ECO:0007669"/>
    <property type="project" value="InterPro"/>
</dbReference>
<dbReference type="Proteomes" id="UP000001876">
    <property type="component" value="Unassembled WGS sequence"/>
</dbReference>
<dbReference type="Pfam" id="PF16381">
    <property type="entry name" value="Coatomer_g_Cpla"/>
    <property type="match status" value="1"/>
</dbReference>
<dbReference type="KEGG" id="mpp:MICPUCDRAFT_25003"/>
<evidence type="ECO:0000256" key="10">
    <source>
        <dbReference type="ARBA" id="ARBA00023136"/>
    </source>
</evidence>
<dbReference type="InterPro" id="IPR016024">
    <property type="entry name" value="ARM-type_fold"/>
</dbReference>
<comment type="subcellular location">
    <subcellularLocation>
        <location evidence="12">Cytoplasm</location>
    </subcellularLocation>
    <subcellularLocation>
        <location evidence="1 12">Golgi apparatus membrane</location>
        <topology evidence="1 12">Peripheral membrane protein</topology>
        <orientation evidence="1 12">Cytoplasmic side</orientation>
    </subcellularLocation>
    <subcellularLocation>
        <location evidence="12">Cytoplasmic vesicle</location>
        <location evidence="12">COPI-coated vesicle membrane</location>
        <topology evidence="12">Peripheral membrane protein</topology>
        <orientation evidence="12">Cytoplasmic side</orientation>
    </subcellularLocation>
</comment>
<dbReference type="GO" id="GO:0006891">
    <property type="term" value="P:intra-Golgi vesicle-mediated transport"/>
    <property type="evidence" value="ECO:0007669"/>
    <property type="project" value="TreeGrafter"/>
</dbReference>
<dbReference type="PANTHER" id="PTHR10261">
    <property type="entry name" value="COATOMER SUBUNIT GAMMA"/>
    <property type="match status" value="1"/>
</dbReference>
<dbReference type="InterPro" id="IPR032154">
    <property type="entry name" value="Coatomer_g_Cpla"/>
</dbReference>
<dbReference type="FunFam" id="2.60.40.1480:FF:000001">
    <property type="entry name" value="Coatomer subunit gamma"/>
    <property type="match status" value="1"/>
</dbReference>
<dbReference type="Gene3D" id="1.25.10.10">
    <property type="entry name" value="Leucine-rich Repeat Variant"/>
    <property type="match status" value="2"/>
</dbReference>
<keyword evidence="8 12" id="KW-0653">Protein transport</keyword>
<evidence type="ECO:0000256" key="13">
    <source>
        <dbReference type="SAM" id="MobiDB-lite"/>
    </source>
</evidence>
<dbReference type="GO" id="GO:0000139">
    <property type="term" value="C:Golgi membrane"/>
    <property type="evidence" value="ECO:0007669"/>
    <property type="project" value="UniProtKB-SubCell"/>
</dbReference>
<dbReference type="InterPro" id="IPR013040">
    <property type="entry name" value="Coatomer_gsu_app_Ig-like_dom"/>
</dbReference>
<feature type="domain" description="Coatomer subunit gamma C-terminal" evidence="16">
    <location>
        <begin position="777"/>
        <end position="885"/>
    </location>
</feature>
<dbReference type="Gene3D" id="3.30.310.10">
    <property type="entry name" value="TATA-Binding Protein"/>
    <property type="match status" value="1"/>
</dbReference>
<accession>C1MKX6</accession>
<keyword evidence="11 12" id="KW-0968">Cytoplasmic vesicle</keyword>